<sequence length="111" mass="12841">MKGKLITFLILLSVLLVLGVYFWKPSEKLETNQPIKDVEMQDSYKTFTYVITEISGNDYYGQSLDGTTKIYFNRKNVKFPIEDNIQVKDKILAYVESENHIGGLVKIEKLE</sequence>
<name>A0A179SP43_9BACI</name>
<comment type="caution">
    <text evidence="1">The sequence shown here is derived from an EMBL/GenBank/DDBJ whole genome shotgun (WGS) entry which is preliminary data.</text>
</comment>
<reference evidence="2" key="1">
    <citation type="submission" date="2016-04" db="EMBL/GenBank/DDBJ databases">
        <authorList>
            <person name="Lyu Z."/>
            <person name="Lyu W."/>
        </authorList>
    </citation>
    <scope>NUCLEOTIDE SEQUENCE [LARGE SCALE GENOMIC DNA]</scope>
    <source>
        <strain evidence="2">C44</strain>
    </source>
</reference>
<accession>A0A179SP43</accession>
<dbReference type="AlphaFoldDB" id="A0A179SP43"/>
<dbReference type="RefSeq" id="WP_066337519.1">
    <property type="nucleotide sequence ID" value="NZ_LWSG01000042.1"/>
</dbReference>
<organism evidence="1 2">
    <name type="scientific">Metabacillus litoralis</name>
    <dbReference type="NCBI Taxonomy" id="152268"/>
    <lineage>
        <taxon>Bacteria</taxon>
        <taxon>Bacillati</taxon>
        <taxon>Bacillota</taxon>
        <taxon>Bacilli</taxon>
        <taxon>Bacillales</taxon>
        <taxon>Bacillaceae</taxon>
        <taxon>Metabacillus</taxon>
    </lineage>
</organism>
<dbReference type="EMBL" id="LWSG01000042">
    <property type="protein sequence ID" value="OAS83241.1"/>
    <property type="molecule type" value="Genomic_DNA"/>
</dbReference>
<protein>
    <recommendedName>
        <fullName evidence="3">DUF3221 domain-containing protein</fullName>
    </recommendedName>
</protein>
<evidence type="ECO:0000313" key="1">
    <source>
        <dbReference type="EMBL" id="OAS83241.1"/>
    </source>
</evidence>
<gene>
    <name evidence="1" type="ORF">A6K24_08985</name>
</gene>
<evidence type="ECO:0000313" key="2">
    <source>
        <dbReference type="Proteomes" id="UP000078534"/>
    </source>
</evidence>
<proteinExistence type="predicted"/>
<keyword evidence="2" id="KW-1185">Reference proteome</keyword>
<dbReference type="OrthoDB" id="2877968at2"/>
<dbReference type="Proteomes" id="UP000078534">
    <property type="component" value="Unassembled WGS sequence"/>
</dbReference>
<evidence type="ECO:0008006" key="3">
    <source>
        <dbReference type="Google" id="ProtNLM"/>
    </source>
</evidence>